<feature type="region of interest" description="Disordered" evidence="5">
    <location>
        <begin position="49"/>
        <end position="69"/>
    </location>
</feature>
<evidence type="ECO:0000256" key="6">
    <source>
        <dbReference type="SAM" id="SignalP"/>
    </source>
</evidence>
<feature type="domain" description="Cytochrome c" evidence="7">
    <location>
        <begin position="22"/>
        <end position="114"/>
    </location>
</feature>
<dbReference type="Gene3D" id="1.10.760.10">
    <property type="entry name" value="Cytochrome c-like domain"/>
    <property type="match status" value="1"/>
</dbReference>
<keyword evidence="2 4" id="KW-0479">Metal-binding</keyword>
<evidence type="ECO:0000313" key="9">
    <source>
        <dbReference type="Proteomes" id="UP000318825"/>
    </source>
</evidence>
<keyword evidence="3 4" id="KW-0408">Iron</keyword>
<evidence type="ECO:0000259" key="7">
    <source>
        <dbReference type="PROSITE" id="PS51007"/>
    </source>
</evidence>
<dbReference type="EMBL" id="BJNF01000004">
    <property type="protein sequence ID" value="GEC14431.1"/>
    <property type="molecule type" value="Genomic_DNA"/>
</dbReference>
<evidence type="ECO:0000256" key="5">
    <source>
        <dbReference type="SAM" id="MobiDB-lite"/>
    </source>
</evidence>
<evidence type="ECO:0000256" key="1">
    <source>
        <dbReference type="ARBA" id="ARBA00022617"/>
    </source>
</evidence>
<gene>
    <name evidence="8" type="ORF">NWI01_03230</name>
</gene>
<dbReference type="Pfam" id="PF13442">
    <property type="entry name" value="Cytochrome_CBB3"/>
    <property type="match status" value="1"/>
</dbReference>
<dbReference type="InterPro" id="IPR036909">
    <property type="entry name" value="Cyt_c-like_dom_sf"/>
</dbReference>
<dbReference type="GO" id="GO:0020037">
    <property type="term" value="F:heme binding"/>
    <property type="evidence" value="ECO:0007669"/>
    <property type="project" value="InterPro"/>
</dbReference>
<dbReference type="RefSeq" id="WP_141382054.1">
    <property type="nucleotide sequence ID" value="NZ_BJNF01000004.1"/>
</dbReference>
<organism evidence="8 9">
    <name type="scientific">Nitrobacter winogradskyi</name>
    <name type="common">Nitrobacter agilis</name>
    <dbReference type="NCBI Taxonomy" id="913"/>
    <lineage>
        <taxon>Bacteria</taxon>
        <taxon>Pseudomonadati</taxon>
        <taxon>Pseudomonadota</taxon>
        <taxon>Alphaproteobacteria</taxon>
        <taxon>Hyphomicrobiales</taxon>
        <taxon>Nitrobacteraceae</taxon>
        <taxon>Nitrobacter</taxon>
    </lineage>
</organism>
<dbReference type="SUPFAM" id="SSF46626">
    <property type="entry name" value="Cytochrome c"/>
    <property type="match status" value="1"/>
</dbReference>
<feature type="chain" id="PRO_5021468851" description="Cytochrome c domain-containing protein" evidence="6">
    <location>
        <begin position="24"/>
        <end position="118"/>
    </location>
</feature>
<evidence type="ECO:0000256" key="4">
    <source>
        <dbReference type="PROSITE-ProRule" id="PRU00433"/>
    </source>
</evidence>
<evidence type="ECO:0000256" key="2">
    <source>
        <dbReference type="ARBA" id="ARBA00022723"/>
    </source>
</evidence>
<accession>A0A4Y3W8P4</accession>
<name>A0A4Y3W8P4_NITWI</name>
<keyword evidence="6" id="KW-0732">Signal</keyword>
<protein>
    <recommendedName>
        <fullName evidence="7">Cytochrome c domain-containing protein</fullName>
    </recommendedName>
</protein>
<dbReference type="AlphaFoldDB" id="A0A4Y3W8P4"/>
<evidence type="ECO:0000256" key="3">
    <source>
        <dbReference type="ARBA" id="ARBA00023004"/>
    </source>
</evidence>
<reference evidence="8 9" key="1">
    <citation type="submission" date="2019-06" db="EMBL/GenBank/DDBJ databases">
        <title>Whole genome shotgun sequence of Nitrobacter winogradskyi NBRC 14297.</title>
        <authorList>
            <person name="Hosoyama A."/>
            <person name="Uohara A."/>
            <person name="Ohji S."/>
            <person name="Ichikawa N."/>
        </authorList>
    </citation>
    <scope>NUCLEOTIDE SEQUENCE [LARGE SCALE GENOMIC DNA]</scope>
    <source>
        <strain evidence="8 9">NBRC 14297</strain>
    </source>
</reference>
<dbReference type="PROSITE" id="PS51007">
    <property type="entry name" value="CYTC"/>
    <property type="match status" value="1"/>
</dbReference>
<dbReference type="OrthoDB" id="7933886at2"/>
<feature type="signal peptide" evidence="6">
    <location>
        <begin position="1"/>
        <end position="23"/>
    </location>
</feature>
<dbReference type="GO" id="GO:0009055">
    <property type="term" value="F:electron transfer activity"/>
    <property type="evidence" value="ECO:0007669"/>
    <property type="project" value="InterPro"/>
</dbReference>
<proteinExistence type="predicted"/>
<feature type="compositionally biased region" description="Basic and acidic residues" evidence="5">
    <location>
        <begin position="56"/>
        <end position="65"/>
    </location>
</feature>
<keyword evidence="1 4" id="KW-0349">Heme</keyword>
<comment type="caution">
    <text evidence="8">The sequence shown here is derived from an EMBL/GenBank/DDBJ whole genome shotgun (WGS) entry which is preliminary data.</text>
</comment>
<evidence type="ECO:0000313" key="8">
    <source>
        <dbReference type="EMBL" id="GEC14431.1"/>
    </source>
</evidence>
<sequence length="118" mass="12788">MKTQMSAVLAGLALLLAPSTSQADQSIEQVYEVYCVQCHGLQRNGTGVNVPALSVKPRDHTDAKSMSDTPDDELFKAIKEGGLAVNKSVLMPTWGHVLSEDQIKGLVKYLRQVCKCGK</sequence>
<dbReference type="Proteomes" id="UP000318825">
    <property type="component" value="Unassembled WGS sequence"/>
</dbReference>
<dbReference type="InterPro" id="IPR009056">
    <property type="entry name" value="Cyt_c-like_dom"/>
</dbReference>
<dbReference type="GO" id="GO:0046872">
    <property type="term" value="F:metal ion binding"/>
    <property type="evidence" value="ECO:0007669"/>
    <property type="project" value="UniProtKB-KW"/>
</dbReference>